<dbReference type="SUPFAM" id="SSF47413">
    <property type="entry name" value="lambda repressor-like DNA-binding domains"/>
    <property type="match status" value="1"/>
</dbReference>
<evidence type="ECO:0000259" key="1">
    <source>
        <dbReference type="SMART" id="SM00530"/>
    </source>
</evidence>
<gene>
    <name evidence="2" type="ORF">HNR46_004121</name>
</gene>
<feature type="domain" description="HTH cro/C1-type" evidence="1">
    <location>
        <begin position="23"/>
        <end position="78"/>
    </location>
</feature>
<organism evidence="2 3">
    <name type="scientific">Haloferula luteola</name>
    <dbReference type="NCBI Taxonomy" id="595692"/>
    <lineage>
        <taxon>Bacteria</taxon>
        <taxon>Pseudomonadati</taxon>
        <taxon>Verrucomicrobiota</taxon>
        <taxon>Verrucomicrobiia</taxon>
        <taxon>Verrucomicrobiales</taxon>
        <taxon>Verrucomicrobiaceae</taxon>
        <taxon>Haloferula</taxon>
    </lineage>
</organism>
<dbReference type="AlphaFoldDB" id="A0A840V6G8"/>
<evidence type="ECO:0000313" key="2">
    <source>
        <dbReference type="EMBL" id="MBB5353857.1"/>
    </source>
</evidence>
<dbReference type="Proteomes" id="UP000557717">
    <property type="component" value="Unassembled WGS sequence"/>
</dbReference>
<protein>
    <submittedName>
        <fullName evidence="2">Transcriptional regulator with XRE-family HTH domain</fullName>
    </submittedName>
</protein>
<proteinExistence type="predicted"/>
<accession>A0A840V6G8</accession>
<dbReference type="GO" id="GO:0003677">
    <property type="term" value="F:DNA binding"/>
    <property type="evidence" value="ECO:0007669"/>
    <property type="project" value="InterPro"/>
</dbReference>
<comment type="caution">
    <text evidence="2">The sequence shown here is derived from an EMBL/GenBank/DDBJ whole genome shotgun (WGS) entry which is preliminary data.</text>
</comment>
<dbReference type="EMBL" id="JACHFD010000038">
    <property type="protein sequence ID" value="MBB5353857.1"/>
    <property type="molecule type" value="Genomic_DNA"/>
</dbReference>
<dbReference type="InterPro" id="IPR001387">
    <property type="entry name" value="Cro/C1-type_HTH"/>
</dbReference>
<keyword evidence="3" id="KW-1185">Reference proteome</keyword>
<dbReference type="RefSeq" id="WP_184022322.1">
    <property type="nucleotide sequence ID" value="NZ_JACHFD010000038.1"/>
</dbReference>
<dbReference type="SMART" id="SM00530">
    <property type="entry name" value="HTH_XRE"/>
    <property type="match status" value="1"/>
</dbReference>
<sequence>MDQLSGDRCPEDLRTINAVVGMMFRHLREGAGYSRDEVAACLSMHEDEIDLLETGEMPVSVARLYLAGKLFGVKISAFFAPYYHPDQFT</sequence>
<name>A0A840V6G8_9BACT</name>
<dbReference type="CDD" id="cd00093">
    <property type="entry name" value="HTH_XRE"/>
    <property type="match status" value="1"/>
</dbReference>
<evidence type="ECO:0000313" key="3">
    <source>
        <dbReference type="Proteomes" id="UP000557717"/>
    </source>
</evidence>
<dbReference type="Gene3D" id="1.10.260.40">
    <property type="entry name" value="lambda repressor-like DNA-binding domains"/>
    <property type="match status" value="1"/>
</dbReference>
<reference evidence="2 3" key="1">
    <citation type="submission" date="2020-08" db="EMBL/GenBank/DDBJ databases">
        <title>Genomic Encyclopedia of Type Strains, Phase IV (KMG-IV): sequencing the most valuable type-strain genomes for metagenomic binning, comparative biology and taxonomic classification.</title>
        <authorList>
            <person name="Goeker M."/>
        </authorList>
    </citation>
    <scope>NUCLEOTIDE SEQUENCE [LARGE SCALE GENOMIC DNA]</scope>
    <source>
        <strain evidence="2 3">YC6886</strain>
    </source>
</reference>
<dbReference type="InterPro" id="IPR010982">
    <property type="entry name" value="Lambda_DNA-bd_dom_sf"/>
</dbReference>